<feature type="non-terminal residue" evidence="2">
    <location>
        <position position="134"/>
    </location>
</feature>
<dbReference type="AlphaFoldDB" id="A0AA36C6E8"/>
<name>A0AA36C6E8_9BILA</name>
<dbReference type="EMBL" id="CATQJA010000486">
    <property type="protein sequence ID" value="CAJ0560724.1"/>
    <property type="molecule type" value="Genomic_DNA"/>
</dbReference>
<dbReference type="Proteomes" id="UP001177023">
    <property type="component" value="Unassembled WGS sequence"/>
</dbReference>
<comment type="caution">
    <text evidence="2">The sequence shown here is derived from an EMBL/GenBank/DDBJ whole genome shotgun (WGS) entry which is preliminary data.</text>
</comment>
<evidence type="ECO:0000256" key="1">
    <source>
        <dbReference type="SAM" id="MobiDB-lite"/>
    </source>
</evidence>
<sequence length="134" mass="14650">MSEKNEPHSTPKTTPGSPVIPPAVTPVVVKFLEPSNREYPQQPLIDVINNNSLIALLFSGHVCAVCARKSKTLRPFHGIQLCAVHRNQISRKHPPAECVDYKGHGFLRLTHSQPSDCHACTTIIVRQLTGRGGG</sequence>
<organism evidence="2 3">
    <name type="scientific">Mesorhabditis spiculigera</name>
    <dbReference type="NCBI Taxonomy" id="96644"/>
    <lineage>
        <taxon>Eukaryota</taxon>
        <taxon>Metazoa</taxon>
        <taxon>Ecdysozoa</taxon>
        <taxon>Nematoda</taxon>
        <taxon>Chromadorea</taxon>
        <taxon>Rhabditida</taxon>
        <taxon>Rhabditina</taxon>
        <taxon>Rhabditomorpha</taxon>
        <taxon>Rhabditoidea</taxon>
        <taxon>Rhabditidae</taxon>
        <taxon>Mesorhabditinae</taxon>
        <taxon>Mesorhabditis</taxon>
    </lineage>
</organism>
<evidence type="ECO:0000313" key="2">
    <source>
        <dbReference type="EMBL" id="CAJ0560724.1"/>
    </source>
</evidence>
<proteinExistence type="predicted"/>
<reference evidence="2" key="1">
    <citation type="submission" date="2023-06" db="EMBL/GenBank/DDBJ databases">
        <authorList>
            <person name="Delattre M."/>
        </authorList>
    </citation>
    <scope>NUCLEOTIDE SEQUENCE</scope>
    <source>
        <strain evidence="2">AF72</strain>
    </source>
</reference>
<gene>
    <name evidence="2" type="ORF">MSPICULIGERA_LOCUS1630</name>
</gene>
<evidence type="ECO:0000313" key="3">
    <source>
        <dbReference type="Proteomes" id="UP001177023"/>
    </source>
</evidence>
<protein>
    <submittedName>
        <fullName evidence="2">Uncharacterized protein</fullName>
    </submittedName>
</protein>
<keyword evidence="3" id="KW-1185">Reference proteome</keyword>
<feature type="region of interest" description="Disordered" evidence="1">
    <location>
        <begin position="1"/>
        <end position="20"/>
    </location>
</feature>
<accession>A0AA36C6E8</accession>